<evidence type="ECO:0000259" key="14">
    <source>
        <dbReference type="Pfam" id="PF00899"/>
    </source>
</evidence>
<dbReference type="GO" id="GO:0008146">
    <property type="term" value="F:sulfotransferase activity"/>
    <property type="evidence" value="ECO:0007669"/>
    <property type="project" value="TreeGrafter"/>
</dbReference>
<evidence type="ECO:0000256" key="5">
    <source>
        <dbReference type="ARBA" id="ARBA00022840"/>
    </source>
</evidence>
<comment type="similarity">
    <text evidence="2">Belongs to the HesA/MoeB/ThiF family.</text>
</comment>
<evidence type="ECO:0000313" key="16">
    <source>
        <dbReference type="Proteomes" id="UP000317839"/>
    </source>
</evidence>
<dbReference type="EMBL" id="VIKR01000001">
    <property type="protein sequence ID" value="TQV77539.1"/>
    <property type="molecule type" value="Genomic_DNA"/>
</dbReference>
<evidence type="ECO:0000256" key="12">
    <source>
        <dbReference type="ARBA" id="ARBA00075328"/>
    </source>
</evidence>
<keyword evidence="16" id="KW-1185">Reference proteome</keyword>
<dbReference type="InterPro" id="IPR045886">
    <property type="entry name" value="ThiF/MoeB/HesA"/>
</dbReference>
<evidence type="ECO:0000256" key="1">
    <source>
        <dbReference type="ARBA" id="ARBA00005046"/>
    </source>
</evidence>
<dbReference type="Pfam" id="PF00899">
    <property type="entry name" value="ThiF"/>
    <property type="match status" value="1"/>
</dbReference>
<dbReference type="Gene3D" id="3.40.50.720">
    <property type="entry name" value="NAD(P)-binding Rossmann-like Domain"/>
    <property type="match status" value="1"/>
</dbReference>
<proteinExistence type="inferred from homology"/>
<keyword evidence="4" id="KW-0547">Nucleotide-binding</keyword>
<evidence type="ECO:0000256" key="6">
    <source>
        <dbReference type="ARBA" id="ARBA00052218"/>
    </source>
</evidence>
<dbReference type="PANTHER" id="PTHR10953">
    <property type="entry name" value="UBIQUITIN-ACTIVATING ENZYME E1"/>
    <property type="match status" value="1"/>
</dbReference>
<name>A0A545TJY6_9GAMM</name>
<evidence type="ECO:0000313" key="15">
    <source>
        <dbReference type="EMBL" id="TQV77539.1"/>
    </source>
</evidence>
<evidence type="ECO:0000256" key="7">
    <source>
        <dbReference type="ARBA" id="ARBA00055169"/>
    </source>
</evidence>
<organism evidence="15 16">
    <name type="scientific">Aliikangiella marina</name>
    <dbReference type="NCBI Taxonomy" id="1712262"/>
    <lineage>
        <taxon>Bacteria</taxon>
        <taxon>Pseudomonadati</taxon>
        <taxon>Pseudomonadota</taxon>
        <taxon>Gammaproteobacteria</taxon>
        <taxon>Oceanospirillales</taxon>
        <taxon>Pleioneaceae</taxon>
        <taxon>Aliikangiella</taxon>
    </lineage>
</organism>
<comment type="function">
    <text evidence="7">Catalyzes the adenylation by ATP of the carboxyl group of the C-terminal glycine of sulfur carrier protein MoaD.</text>
</comment>
<evidence type="ECO:0000256" key="13">
    <source>
        <dbReference type="ARBA" id="ARBA00078531"/>
    </source>
</evidence>
<dbReference type="GO" id="GO:0005524">
    <property type="term" value="F:ATP binding"/>
    <property type="evidence" value="ECO:0007669"/>
    <property type="project" value="UniProtKB-KW"/>
</dbReference>
<evidence type="ECO:0000256" key="11">
    <source>
        <dbReference type="ARBA" id="ARBA00075110"/>
    </source>
</evidence>
<evidence type="ECO:0000256" key="4">
    <source>
        <dbReference type="ARBA" id="ARBA00022741"/>
    </source>
</evidence>
<dbReference type="NCBIfam" id="NF004281">
    <property type="entry name" value="PRK05690.1"/>
    <property type="match status" value="1"/>
</dbReference>
<dbReference type="GO" id="GO:0008641">
    <property type="term" value="F:ubiquitin-like modifier activating enzyme activity"/>
    <property type="evidence" value="ECO:0007669"/>
    <property type="project" value="InterPro"/>
</dbReference>
<dbReference type="InterPro" id="IPR000594">
    <property type="entry name" value="ThiF_NAD_FAD-bd"/>
</dbReference>
<evidence type="ECO:0000256" key="3">
    <source>
        <dbReference type="ARBA" id="ARBA00022679"/>
    </source>
</evidence>
<dbReference type="AlphaFoldDB" id="A0A545TJY6"/>
<dbReference type="GO" id="GO:0005829">
    <property type="term" value="C:cytosol"/>
    <property type="evidence" value="ECO:0007669"/>
    <property type="project" value="TreeGrafter"/>
</dbReference>
<evidence type="ECO:0000256" key="10">
    <source>
        <dbReference type="ARBA" id="ARBA00073635"/>
    </source>
</evidence>
<dbReference type="CDD" id="cd00757">
    <property type="entry name" value="ThiF_MoeB_HesA_family"/>
    <property type="match status" value="1"/>
</dbReference>
<reference evidence="15 16" key="1">
    <citation type="submission" date="2019-06" db="EMBL/GenBank/DDBJ databases">
        <title>Draft genome of Aliikangiella marina GYP-15.</title>
        <authorList>
            <person name="Wang G."/>
        </authorList>
    </citation>
    <scope>NUCLEOTIDE SEQUENCE [LARGE SCALE GENOMIC DNA]</scope>
    <source>
        <strain evidence="15 16">GYP-15</strain>
    </source>
</reference>
<sequence length="250" mass="27361">MLSDEQLLQYSRQIMLPQIDIEGQNKLLNARVLVLGLGGLGSPVAMYLATAGVGSLTLVDDDQVDLTNLQRQVIHRIDSIEKPKVDSAAETLKALAPTCRLQCFNERMAESDLSKLVSQVDLVVDCCDNFETRFMINRVCFSNKTPLVSGAAIRWEGQVSTFTMQANTPCYRCVYEEDVHSDQSCAHNGVVAPLVGVIGSMQALEAVKVITGAGEPASGKLLLFDGLSMEWRTIKFKPRKGCPVCGDHLR</sequence>
<comment type="caution">
    <text evidence="15">The sequence shown here is derived from an EMBL/GenBank/DDBJ whole genome shotgun (WGS) entry which is preliminary data.</text>
</comment>
<keyword evidence="15" id="KW-0548">Nucleotidyltransferase</keyword>
<dbReference type="OrthoDB" id="9804286at2"/>
<evidence type="ECO:0000256" key="8">
    <source>
        <dbReference type="ARBA" id="ARBA00063809"/>
    </source>
</evidence>
<keyword evidence="5" id="KW-0067">ATP-binding</keyword>
<comment type="pathway">
    <text evidence="1">Cofactor biosynthesis; molybdopterin biosynthesis.</text>
</comment>
<dbReference type="Proteomes" id="UP000317839">
    <property type="component" value="Unassembled WGS sequence"/>
</dbReference>
<evidence type="ECO:0000256" key="2">
    <source>
        <dbReference type="ARBA" id="ARBA00009919"/>
    </source>
</evidence>
<dbReference type="GO" id="GO:0061605">
    <property type="term" value="F:molybdopterin-synthase adenylyltransferase activity"/>
    <property type="evidence" value="ECO:0007669"/>
    <property type="project" value="UniProtKB-EC"/>
</dbReference>
<gene>
    <name evidence="15" type="primary">moeB</name>
    <name evidence="15" type="ORF">FLL45_00500</name>
</gene>
<dbReference type="GO" id="GO:0004792">
    <property type="term" value="F:thiosulfate-cyanide sulfurtransferase activity"/>
    <property type="evidence" value="ECO:0007669"/>
    <property type="project" value="TreeGrafter"/>
</dbReference>
<dbReference type="FunFam" id="3.40.50.720:FF:000033">
    <property type="entry name" value="Adenylyltransferase and sulfurtransferase MOCS3"/>
    <property type="match status" value="1"/>
</dbReference>
<dbReference type="EC" id="2.7.7.80" evidence="9"/>
<dbReference type="PANTHER" id="PTHR10953:SF102">
    <property type="entry name" value="ADENYLYLTRANSFERASE AND SULFURTRANSFERASE MOCS3"/>
    <property type="match status" value="1"/>
</dbReference>
<protein>
    <recommendedName>
        <fullName evidence="10">Molybdopterin-synthase adenylyltransferase</fullName>
        <ecNumber evidence="9">2.7.7.80</ecNumber>
    </recommendedName>
    <alternativeName>
        <fullName evidence="13">MoaD protein adenylase</fullName>
    </alternativeName>
    <alternativeName>
        <fullName evidence="11">Molybdopterin-converting factor subunit 1 adenylase</fullName>
    </alternativeName>
    <alternativeName>
        <fullName evidence="12">Sulfur carrier protein MoaD adenylyltransferase</fullName>
    </alternativeName>
</protein>
<comment type="catalytic activity">
    <reaction evidence="6">
        <text>[molybdopterin-synthase sulfur-carrier protein]-C-terminal Gly-Gly + ATP + H(+) = [molybdopterin-synthase sulfur-carrier protein]-C-terminal Gly-Gly-AMP + diphosphate</text>
        <dbReference type="Rhea" id="RHEA:43616"/>
        <dbReference type="Rhea" id="RHEA-COMP:12159"/>
        <dbReference type="Rhea" id="RHEA-COMP:12202"/>
        <dbReference type="ChEBI" id="CHEBI:15378"/>
        <dbReference type="ChEBI" id="CHEBI:30616"/>
        <dbReference type="ChEBI" id="CHEBI:33019"/>
        <dbReference type="ChEBI" id="CHEBI:90618"/>
        <dbReference type="ChEBI" id="CHEBI:90778"/>
        <dbReference type="EC" id="2.7.7.80"/>
    </reaction>
</comment>
<comment type="subunit">
    <text evidence="8">Homodimer. Forms a stable heterotetrameric complex of 2 MoeB and 2 MoaD during adenylation of MoaD.</text>
</comment>
<keyword evidence="3 15" id="KW-0808">Transferase</keyword>
<evidence type="ECO:0000256" key="9">
    <source>
        <dbReference type="ARBA" id="ARBA00066884"/>
    </source>
</evidence>
<feature type="domain" description="THIF-type NAD/FAD binding fold" evidence="14">
    <location>
        <begin position="10"/>
        <end position="244"/>
    </location>
</feature>
<dbReference type="InterPro" id="IPR035985">
    <property type="entry name" value="Ubiquitin-activating_enz"/>
</dbReference>
<accession>A0A545TJY6</accession>
<dbReference type="SUPFAM" id="SSF69572">
    <property type="entry name" value="Activating enzymes of the ubiquitin-like proteins"/>
    <property type="match status" value="1"/>
</dbReference>